<comment type="caution">
    <text evidence="1">The sequence shown here is derived from an EMBL/GenBank/DDBJ whole genome shotgun (WGS) entry which is preliminary data.</text>
</comment>
<dbReference type="STRING" id="1423726.FC07_GL000767"/>
<dbReference type="PATRIC" id="fig|1423726.3.peg.789"/>
<evidence type="ECO:0000313" key="1">
    <source>
        <dbReference type="EMBL" id="KRK34202.1"/>
    </source>
</evidence>
<dbReference type="RefSeq" id="WP_057905183.1">
    <property type="nucleotide sequence ID" value="NZ_AZDA01000093.1"/>
</dbReference>
<evidence type="ECO:0000313" key="2">
    <source>
        <dbReference type="Proteomes" id="UP000051461"/>
    </source>
</evidence>
<gene>
    <name evidence="1" type="ORF">FC07_GL000767</name>
</gene>
<dbReference type="OrthoDB" id="2290645at2"/>
<keyword evidence="2" id="KW-1185">Reference proteome</keyword>
<dbReference type="AlphaFoldDB" id="A0A0R1GRZ1"/>
<dbReference type="Proteomes" id="UP000051461">
    <property type="component" value="Unassembled WGS sequence"/>
</dbReference>
<organism evidence="1 2">
    <name type="scientific">Loigolactobacillus bifermentans DSM 20003</name>
    <dbReference type="NCBI Taxonomy" id="1423726"/>
    <lineage>
        <taxon>Bacteria</taxon>
        <taxon>Bacillati</taxon>
        <taxon>Bacillota</taxon>
        <taxon>Bacilli</taxon>
        <taxon>Lactobacillales</taxon>
        <taxon>Lactobacillaceae</taxon>
        <taxon>Loigolactobacillus</taxon>
    </lineage>
</organism>
<dbReference type="EMBL" id="AZDA01000093">
    <property type="protein sequence ID" value="KRK34202.1"/>
    <property type="molecule type" value="Genomic_DNA"/>
</dbReference>
<reference evidence="1 2" key="1">
    <citation type="journal article" date="2015" name="Genome Announc.">
        <title>Expanding the biotechnology potential of lactobacilli through comparative genomics of 213 strains and associated genera.</title>
        <authorList>
            <person name="Sun Z."/>
            <person name="Harris H.M."/>
            <person name="McCann A."/>
            <person name="Guo C."/>
            <person name="Argimon S."/>
            <person name="Zhang W."/>
            <person name="Yang X."/>
            <person name="Jeffery I.B."/>
            <person name="Cooney J.C."/>
            <person name="Kagawa T.F."/>
            <person name="Liu W."/>
            <person name="Song Y."/>
            <person name="Salvetti E."/>
            <person name="Wrobel A."/>
            <person name="Rasinkangas P."/>
            <person name="Parkhill J."/>
            <person name="Rea M.C."/>
            <person name="O'Sullivan O."/>
            <person name="Ritari J."/>
            <person name="Douillard F.P."/>
            <person name="Paul Ross R."/>
            <person name="Yang R."/>
            <person name="Briner A.E."/>
            <person name="Felis G.E."/>
            <person name="de Vos W.M."/>
            <person name="Barrangou R."/>
            <person name="Klaenhammer T.R."/>
            <person name="Caufield P.W."/>
            <person name="Cui Y."/>
            <person name="Zhang H."/>
            <person name="O'Toole P.W."/>
        </authorList>
    </citation>
    <scope>NUCLEOTIDE SEQUENCE [LARGE SCALE GENOMIC DNA]</scope>
    <source>
        <strain evidence="1 2">DSM 20003</strain>
    </source>
</reference>
<protein>
    <submittedName>
        <fullName evidence="1">Uncharacterized protein</fullName>
    </submittedName>
</protein>
<sequence length="126" mass="14585">MAQVETWHLFFDATKFSQTDVAAFTKGILADGDFGGYPIQRLDFDHATSELLFLTFVFTAPAPPKRALREQMAKYLYARMLHPEKLDTKQYYDVLNQSIEDLGIEFYEYPDDTLDIMYWGQATHGN</sequence>
<proteinExistence type="predicted"/>
<accession>A0A0R1GRZ1</accession>
<name>A0A0R1GRZ1_9LACO</name>